<gene>
    <name evidence="2" type="ORF">EubceDRAFT1_2867</name>
</gene>
<keyword evidence="3" id="KW-1185">Reference proteome</keyword>
<organism evidence="2 3">
    <name type="scientific">Eubacterium cellulosolvens (strain ATCC 43171 / JCM 9499 / 6)</name>
    <name type="common">Cillobacterium cellulosolvens</name>
    <dbReference type="NCBI Taxonomy" id="633697"/>
    <lineage>
        <taxon>Bacteria</taxon>
        <taxon>Bacillati</taxon>
        <taxon>Bacillota</taxon>
        <taxon>Clostridia</taxon>
        <taxon>Eubacteriales</taxon>
        <taxon>Eubacteriaceae</taxon>
        <taxon>Eubacterium</taxon>
    </lineage>
</organism>
<evidence type="ECO:0000259" key="1">
    <source>
        <dbReference type="Pfam" id="PF09951"/>
    </source>
</evidence>
<reference evidence="2 3" key="1">
    <citation type="submission" date="2010-08" db="EMBL/GenBank/DDBJ databases">
        <authorList>
            <consortium name="US DOE Joint Genome Institute (JGI-PGF)"/>
            <person name="Lucas S."/>
            <person name="Copeland A."/>
            <person name="Lapidus A."/>
            <person name="Cheng J.-F."/>
            <person name="Bruce D."/>
            <person name="Goodwin L."/>
            <person name="Pitluck S."/>
            <person name="Land M.L."/>
            <person name="Hauser L."/>
            <person name="Chang Y.-J."/>
            <person name="Anderson I.J."/>
            <person name="Johnson E."/>
            <person name="Mulhopadhyay B."/>
            <person name="Kyrpides N."/>
            <person name="Woyke T.J."/>
        </authorList>
    </citation>
    <scope>NUCLEOTIDE SEQUENCE [LARGE SCALE GENOMIC DNA]</scope>
    <source>
        <strain evidence="2 3">6</strain>
    </source>
</reference>
<proteinExistence type="predicted"/>
<dbReference type="Proteomes" id="UP000005753">
    <property type="component" value="Chromosome"/>
</dbReference>
<dbReference type="HOGENOM" id="CLU_145209_1_0_9"/>
<reference evidence="2 3" key="2">
    <citation type="submission" date="2012-02" db="EMBL/GenBank/DDBJ databases">
        <title>Improved High-Quality Draft sequence of Eubacterium cellulosolvens 6.</title>
        <authorList>
            <consortium name="US DOE Joint Genome Institute"/>
            <person name="Lucas S."/>
            <person name="Han J."/>
            <person name="Lapidus A."/>
            <person name="Cheng J.-F."/>
            <person name="Goodwin L."/>
            <person name="Pitluck S."/>
            <person name="Peters L."/>
            <person name="Mikhailova N."/>
            <person name="Gu W."/>
            <person name="Detter J.C."/>
            <person name="Han C."/>
            <person name="Tapia R."/>
            <person name="Land M."/>
            <person name="Hauser L."/>
            <person name="Kyrpides N."/>
            <person name="Ivanova N."/>
            <person name="Pagani I."/>
            <person name="Johnson E."/>
            <person name="Mukhopadhyay B."/>
            <person name="Anderson I."/>
            <person name="Woyke T."/>
        </authorList>
    </citation>
    <scope>NUCLEOTIDE SEQUENCE [LARGE SCALE GENOMIC DNA]</scope>
    <source>
        <strain evidence="2 3">6</strain>
    </source>
</reference>
<evidence type="ECO:0000313" key="2">
    <source>
        <dbReference type="EMBL" id="EIM58558.1"/>
    </source>
</evidence>
<dbReference type="InterPro" id="IPR018689">
    <property type="entry name" value="Imm33_dom"/>
</dbReference>
<sequence>MGLFRRFKKTKETETLKTHNLGGCIITRSLYERSSKLKWMFRENPVNDADNGWRALGDTDTEEYINIPENNIVVDFDRLVEMEPAVLAVYSLPVGTDLVFDPQRRTFVDSNTGAEYR</sequence>
<dbReference type="EMBL" id="CM001487">
    <property type="protein sequence ID" value="EIM58558.1"/>
    <property type="molecule type" value="Genomic_DNA"/>
</dbReference>
<dbReference type="AlphaFoldDB" id="I5AXN5"/>
<dbReference type="Pfam" id="PF09951">
    <property type="entry name" value="Imm33"/>
    <property type="match status" value="1"/>
</dbReference>
<feature type="domain" description="Immunity protein Imm33" evidence="1">
    <location>
        <begin position="24"/>
        <end position="103"/>
    </location>
</feature>
<dbReference type="OrthoDB" id="9789980at2"/>
<name>I5AXN5_EUBC6</name>
<accession>I5AXN5</accession>
<protein>
    <recommendedName>
        <fullName evidence="1">Immunity protein Imm33 domain-containing protein</fullName>
    </recommendedName>
</protein>
<dbReference type="eggNOG" id="COG4859">
    <property type="taxonomic scope" value="Bacteria"/>
</dbReference>
<dbReference type="STRING" id="633697.EubceDRAFT1_2867"/>
<evidence type="ECO:0000313" key="3">
    <source>
        <dbReference type="Proteomes" id="UP000005753"/>
    </source>
</evidence>